<protein>
    <recommendedName>
        <fullName evidence="5">Helix-turn-helix domain-containing protein</fullName>
    </recommendedName>
</protein>
<dbReference type="EMBL" id="FNED01000055">
    <property type="protein sequence ID" value="SDK43857.1"/>
    <property type="molecule type" value="Genomic_DNA"/>
</dbReference>
<dbReference type="AlphaFoldDB" id="A0A0M0H2Z7"/>
<reference evidence="1 3" key="1">
    <citation type="submission" date="2015-07" db="EMBL/GenBank/DDBJ databases">
        <title>Fjat-14205 dsm 2895.</title>
        <authorList>
            <person name="Liu B."/>
            <person name="Wang J."/>
            <person name="Zhu Y."/>
            <person name="Liu G."/>
            <person name="Chen Q."/>
            <person name="Chen Z."/>
            <person name="Lan J."/>
            <person name="Che J."/>
            <person name="Ge C."/>
            <person name="Shi H."/>
            <person name="Pan Z."/>
            <person name="Liu X."/>
        </authorList>
    </citation>
    <scope>NUCLEOTIDE SEQUENCE [LARGE SCALE GENOMIC DNA]</scope>
    <source>
        <strain evidence="1 3">DSM 2895</strain>
    </source>
</reference>
<dbReference type="STRING" id="47500.AF333_11975"/>
<evidence type="ECO:0000313" key="1">
    <source>
        <dbReference type="EMBL" id="KON96096.1"/>
    </source>
</evidence>
<dbReference type="EMBL" id="LGUG01000004">
    <property type="protein sequence ID" value="KON96096.1"/>
    <property type="molecule type" value="Genomic_DNA"/>
</dbReference>
<gene>
    <name evidence="1" type="ORF">AF333_11975</name>
    <name evidence="2" type="ORF">SAMN04487909_15532</name>
</gene>
<reference evidence="2 4" key="2">
    <citation type="submission" date="2016-10" db="EMBL/GenBank/DDBJ databases">
        <authorList>
            <person name="de Groot N.N."/>
        </authorList>
    </citation>
    <scope>NUCLEOTIDE SEQUENCE [LARGE SCALE GENOMIC DNA]</scope>
    <source>
        <strain evidence="2 4">DSM 2895</strain>
    </source>
</reference>
<name>A0A0M0H2Z7_ANEMI</name>
<evidence type="ECO:0000313" key="4">
    <source>
        <dbReference type="Proteomes" id="UP000182836"/>
    </source>
</evidence>
<accession>A0A0M0H2Z7</accession>
<evidence type="ECO:0000313" key="2">
    <source>
        <dbReference type="EMBL" id="SDK43857.1"/>
    </source>
</evidence>
<sequence length="101" mass="12042">MDYCGIKENTINKKVKGIAYHFETREDLRRFVTEEVLNSAETIEFLEISRERLSQLIKDGKLLPIKKMLKDSLFLKTDLEEKKKELETTRKKYQPFDTLDK</sequence>
<evidence type="ECO:0008006" key="5">
    <source>
        <dbReference type="Google" id="ProtNLM"/>
    </source>
</evidence>
<dbReference type="PATRIC" id="fig|47500.9.peg.3698"/>
<dbReference type="Proteomes" id="UP000182836">
    <property type="component" value="Unassembled WGS sequence"/>
</dbReference>
<dbReference type="Proteomes" id="UP000037269">
    <property type="component" value="Unassembled WGS sequence"/>
</dbReference>
<proteinExistence type="predicted"/>
<keyword evidence="3" id="KW-1185">Reference proteome</keyword>
<dbReference type="OrthoDB" id="2928001at2"/>
<organism evidence="1 3">
    <name type="scientific">Aneurinibacillus migulanus</name>
    <name type="common">Bacillus migulanus</name>
    <dbReference type="NCBI Taxonomy" id="47500"/>
    <lineage>
        <taxon>Bacteria</taxon>
        <taxon>Bacillati</taxon>
        <taxon>Bacillota</taxon>
        <taxon>Bacilli</taxon>
        <taxon>Bacillales</taxon>
        <taxon>Paenibacillaceae</taxon>
        <taxon>Aneurinibacillus group</taxon>
        <taxon>Aneurinibacillus</taxon>
    </lineage>
</organism>
<evidence type="ECO:0000313" key="3">
    <source>
        <dbReference type="Proteomes" id="UP000037269"/>
    </source>
</evidence>